<dbReference type="Proteomes" id="UP001161017">
    <property type="component" value="Unassembled WGS sequence"/>
</dbReference>
<comment type="caution">
    <text evidence="1">The sequence shown here is derived from an EMBL/GenBank/DDBJ whole genome shotgun (WGS) entry which is preliminary data.</text>
</comment>
<proteinExistence type="predicted"/>
<reference evidence="1" key="1">
    <citation type="journal article" date="2023" name="Genome Biol. Evol.">
        <title>First Whole Genome Sequence and Flow Cytometry Genome Size Data for the Lichen-Forming Fungus Ramalina farinacea (Ascomycota).</title>
        <authorList>
            <person name="Llewellyn T."/>
            <person name="Mian S."/>
            <person name="Hill R."/>
            <person name="Leitch I.J."/>
            <person name="Gaya E."/>
        </authorList>
    </citation>
    <scope>NUCLEOTIDE SEQUENCE</scope>
    <source>
        <strain evidence="1">LIQ254RAFAR</strain>
    </source>
</reference>
<gene>
    <name evidence="1" type="ORF">OHK93_005032</name>
</gene>
<dbReference type="AlphaFoldDB" id="A0AA43TZA0"/>
<name>A0AA43TZA0_9LECA</name>
<evidence type="ECO:0000313" key="2">
    <source>
        <dbReference type="Proteomes" id="UP001161017"/>
    </source>
</evidence>
<keyword evidence="2" id="KW-1185">Reference proteome</keyword>
<dbReference type="EMBL" id="JAPUFD010000024">
    <property type="protein sequence ID" value="MDI1493244.1"/>
    <property type="molecule type" value="Genomic_DNA"/>
</dbReference>
<sequence length="202" mass="22811">MQRLLAKELDKLGRTGAKVMERKDLYQSRSNKFDQRVEGIHIPEGSDAIGPGSGQDDDIRSTNLNSLFDLAIGITMLKDALITTSVVQEMDGIKLKPQERWFKNALRNPQKYSNVRMATDISSGGLHYECGHNLQRIGVNRSALDDGDWDHGTIKLDSQTDEGFVCEVVSEKATTNTKTQLVRHQRIDLLRPILRHKRDQDP</sequence>
<evidence type="ECO:0000313" key="1">
    <source>
        <dbReference type="EMBL" id="MDI1493244.1"/>
    </source>
</evidence>
<accession>A0AA43TZA0</accession>
<protein>
    <submittedName>
        <fullName evidence="1">Uncharacterized protein</fullName>
    </submittedName>
</protein>
<organism evidence="1 2">
    <name type="scientific">Ramalina farinacea</name>
    <dbReference type="NCBI Taxonomy" id="258253"/>
    <lineage>
        <taxon>Eukaryota</taxon>
        <taxon>Fungi</taxon>
        <taxon>Dikarya</taxon>
        <taxon>Ascomycota</taxon>
        <taxon>Pezizomycotina</taxon>
        <taxon>Lecanoromycetes</taxon>
        <taxon>OSLEUM clade</taxon>
        <taxon>Lecanoromycetidae</taxon>
        <taxon>Lecanorales</taxon>
        <taxon>Lecanorineae</taxon>
        <taxon>Ramalinaceae</taxon>
        <taxon>Ramalina</taxon>
    </lineage>
</organism>